<dbReference type="GO" id="GO:0000287">
    <property type="term" value="F:magnesium ion binding"/>
    <property type="evidence" value="ECO:0007669"/>
    <property type="project" value="UniProtKB-UniRule"/>
</dbReference>
<dbReference type="AlphaFoldDB" id="A0A5J4L2A4"/>
<evidence type="ECO:0000256" key="8">
    <source>
        <dbReference type="HAMAP-Rule" id="MF_00011"/>
    </source>
</evidence>
<keyword evidence="11" id="KW-1185">Reference proteome</keyword>
<feature type="binding site" evidence="8">
    <location>
        <position position="40"/>
    </location>
    <ligand>
        <name>Mg(2+)</name>
        <dbReference type="ChEBI" id="CHEBI:18420"/>
    </ligand>
</feature>
<comment type="function">
    <text evidence="8">Plays an important role in the de novo pathway of purine nucleotide biosynthesis. Catalyzes the first committed step in the biosynthesis of AMP from IMP.</text>
</comment>
<gene>
    <name evidence="10" type="primary">purA_2</name>
    <name evidence="8" type="synonym">purA</name>
    <name evidence="10" type="ORF">KDW_57480</name>
</gene>
<feature type="binding site" description="in other chain" evidence="8">
    <location>
        <position position="302"/>
    </location>
    <ligand>
        <name>IMP</name>
        <dbReference type="ChEBI" id="CHEBI:58053"/>
        <note>ligand shared between dimeric partners</note>
    </ligand>
</feature>
<keyword evidence="7 8" id="KW-0342">GTP-binding</keyword>
<dbReference type="NCBIfam" id="TIGR00184">
    <property type="entry name" value="purA"/>
    <property type="match status" value="1"/>
</dbReference>
<sequence length="465" mass="51379">MAVVAVIGAQWGDEGKGKIVDELAMRADYVVRYQGGNNAGHRVVHDGGEFSFHLVPSGILFPNTICIIGNGVVVDPKALLEEMEQLKQQGIDVSRLYISERAHVVMPYHFVLDRLEEESRTGEKLEGTPRGIAPAYVDKHARTGIRMSELSDVDAFRAKLSMILQQKNRMITQIYGQPALSLEEIHGEYFKYGQQLHTRVVDTQKMLHDALVEHKTILLEGAQGALLDIDFGTYPYVTSSSTMAANAAVGAGLPPRCIDRVVGIYKAYITRIGSGPMPTEIFDGTAEVLRGKGHEFKGNNGRERRCGWFDGVAGRFIAQINGLDAAVITKLDVLDTLPSIKICTAYNLRGQTIHNLPASPNDLAACEPIYEEVPGWQCSTTGISTYDELPEAAKNYLKRLEEILETPIVMVSVSPQRGKTIQIQDILTEPDHDNRYPETACANVIKMRGPRVWASHFDIFPPHPS</sequence>
<dbReference type="SUPFAM" id="SSF52540">
    <property type="entry name" value="P-loop containing nucleoside triphosphate hydrolases"/>
    <property type="match status" value="1"/>
</dbReference>
<evidence type="ECO:0000256" key="3">
    <source>
        <dbReference type="ARBA" id="ARBA00022723"/>
    </source>
</evidence>
<reference evidence="10 11" key="1">
    <citation type="submission" date="2019-10" db="EMBL/GenBank/DDBJ databases">
        <title>Dictyobacter vulcani sp. nov., within the class Ktedonobacteria, isolated from soil of volcanic Mt. Zao.</title>
        <authorList>
            <person name="Zheng Y."/>
            <person name="Wang C.M."/>
            <person name="Sakai Y."/>
            <person name="Abe K."/>
            <person name="Yokota A."/>
            <person name="Yabe S."/>
        </authorList>
    </citation>
    <scope>NUCLEOTIDE SEQUENCE [LARGE SCALE GENOMIC DNA]</scope>
    <source>
        <strain evidence="10 11">W12</strain>
    </source>
</reference>
<dbReference type="UniPathway" id="UPA00075">
    <property type="reaction ID" value="UER00335"/>
</dbReference>
<evidence type="ECO:0000313" key="10">
    <source>
        <dbReference type="EMBL" id="GER91586.1"/>
    </source>
</evidence>
<dbReference type="GO" id="GO:0005525">
    <property type="term" value="F:GTP binding"/>
    <property type="evidence" value="ECO:0007669"/>
    <property type="project" value="UniProtKB-UniRule"/>
</dbReference>
<feature type="binding site" evidence="8">
    <location>
        <begin position="12"/>
        <end position="18"/>
    </location>
    <ligand>
        <name>GTP</name>
        <dbReference type="ChEBI" id="CHEBI:37565"/>
    </ligand>
</feature>
<feature type="binding site" description="in other chain" evidence="8">
    <location>
        <begin position="38"/>
        <end position="41"/>
    </location>
    <ligand>
        <name>IMP</name>
        <dbReference type="ChEBI" id="CHEBI:58053"/>
        <note>ligand shared between dimeric partners</note>
    </ligand>
</feature>
<dbReference type="RefSeq" id="WP_151759216.1">
    <property type="nucleotide sequence ID" value="NZ_BKZW01000004.1"/>
</dbReference>
<feature type="active site" description="Proton donor" evidence="8">
    <location>
        <position position="41"/>
    </location>
</feature>
<dbReference type="HAMAP" id="MF_00011">
    <property type="entry name" value="Adenylosucc_synth"/>
    <property type="match status" value="1"/>
</dbReference>
<dbReference type="PANTHER" id="PTHR11846:SF0">
    <property type="entry name" value="ADENYLOSUCCINATE SYNTHETASE"/>
    <property type="match status" value="1"/>
</dbReference>
<dbReference type="InterPro" id="IPR018220">
    <property type="entry name" value="Adenylosuccin_syn_GTP-bd"/>
</dbReference>
<feature type="binding site" evidence="8">
    <location>
        <begin position="412"/>
        <end position="414"/>
    </location>
    <ligand>
        <name>GTP</name>
        <dbReference type="ChEBI" id="CHEBI:37565"/>
    </ligand>
</feature>
<dbReference type="FunFam" id="1.10.300.10:FF:000001">
    <property type="entry name" value="Adenylosuccinate synthetase"/>
    <property type="match status" value="1"/>
</dbReference>
<feature type="binding site" evidence="8">
    <location>
        <begin position="330"/>
        <end position="332"/>
    </location>
    <ligand>
        <name>GTP</name>
        <dbReference type="ChEBI" id="CHEBI:37565"/>
    </ligand>
</feature>
<dbReference type="InterPro" id="IPR042110">
    <property type="entry name" value="Adenylosuccinate_synth_dom2"/>
</dbReference>
<feature type="binding site" evidence="8">
    <location>
        <position position="304"/>
    </location>
    <ligand>
        <name>GTP</name>
        <dbReference type="ChEBI" id="CHEBI:37565"/>
    </ligand>
</feature>
<dbReference type="EMBL" id="BKZW01000004">
    <property type="protein sequence ID" value="GER91586.1"/>
    <property type="molecule type" value="Genomic_DNA"/>
</dbReference>
<dbReference type="InterPro" id="IPR001114">
    <property type="entry name" value="Adenylosuccinate_synthetase"/>
</dbReference>
<keyword evidence="5 8" id="KW-0658">Purine biosynthesis</keyword>
<dbReference type="Gene3D" id="1.10.300.10">
    <property type="entry name" value="Adenylosuccinate Synthetase, subunit A, domain 2"/>
    <property type="match status" value="1"/>
</dbReference>
<name>A0A5J4L2A4_9CHLR</name>
<keyword evidence="3 8" id="KW-0479">Metal-binding</keyword>
<feature type="binding site" description="in other chain" evidence="8">
    <location>
        <position position="223"/>
    </location>
    <ligand>
        <name>IMP</name>
        <dbReference type="ChEBI" id="CHEBI:58053"/>
        <note>ligand shared between dimeric partners</note>
    </ligand>
</feature>
<dbReference type="GO" id="GO:0004019">
    <property type="term" value="F:adenylosuccinate synthase activity"/>
    <property type="evidence" value="ECO:0007669"/>
    <property type="project" value="UniProtKB-UniRule"/>
</dbReference>
<evidence type="ECO:0000256" key="7">
    <source>
        <dbReference type="ARBA" id="ARBA00023134"/>
    </source>
</evidence>
<comment type="caution">
    <text evidence="10">The sequence shown here is derived from an EMBL/GenBank/DDBJ whole genome shotgun (WGS) entry which is preliminary data.</text>
</comment>
<keyword evidence="6 8" id="KW-0460">Magnesium</keyword>
<comment type="similarity">
    <text evidence="8 9">Belongs to the adenylosuccinate synthetase family.</text>
</comment>
<organism evidence="10 11">
    <name type="scientific">Dictyobacter vulcani</name>
    <dbReference type="NCBI Taxonomy" id="2607529"/>
    <lineage>
        <taxon>Bacteria</taxon>
        <taxon>Bacillati</taxon>
        <taxon>Chloroflexota</taxon>
        <taxon>Ktedonobacteria</taxon>
        <taxon>Ktedonobacterales</taxon>
        <taxon>Dictyobacteraceae</taxon>
        <taxon>Dictyobacter</taxon>
    </lineage>
</organism>
<dbReference type="InterPro" id="IPR042111">
    <property type="entry name" value="Adenylosuccinate_synth_dom3"/>
</dbReference>
<keyword evidence="4 8" id="KW-0547">Nucleotide-binding</keyword>
<feature type="binding site" evidence="8">
    <location>
        <position position="13"/>
    </location>
    <ligand>
        <name>Mg(2+)</name>
        <dbReference type="ChEBI" id="CHEBI:18420"/>
    </ligand>
</feature>
<evidence type="ECO:0000313" key="11">
    <source>
        <dbReference type="Proteomes" id="UP000326912"/>
    </source>
</evidence>
<proteinExistence type="inferred from homology"/>
<evidence type="ECO:0000256" key="2">
    <source>
        <dbReference type="ARBA" id="ARBA00022598"/>
    </source>
</evidence>
<evidence type="ECO:0000256" key="5">
    <source>
        <dbReference type="ARBA" id="ARBA00022755"/>
    </source>
</evidence>
<protein>
    <recommendedName>
        <fullName evidence="8 9">Adenylosuccinate synthetase</fullName>
        <shortName evidence="8">AMPSase</shortName>
        <shortName evidence="8">AdSS</shortName>
        <ecNumber evidence="8 9">6.3.4.4</ecNumber>
    </recommendedName>
    <alternativeName>
        <fullName evidence="8">IMP--aspartate ligase</fullName>
    </alternativeName>
</protein>
<keyword evidence="2 8" id="KW-0436">Ligase</keyword>
<comment type="caution">
    <text evidence="8">Lacks conserved residue(s) required for the propagation of feature annotation.</text>
</comment>
<comment type="catalytic activity">
    <reaction evidence="8 9">
        <text>IMP + L-aspartate + GTP = N(6)-(1,2-dicarboxyethyl)-AMP + GDP + phosphate + 2 H(+)</text>
        <dbReference type="Rhea" id="RHEA:15753"/>
        <dbReference type="ChEBI" id="CHEBI:15378"/>
        <dbReference type="ChEBI" id="CHEBI:29991"/>
        <dbReference type="ChEBI" id="CHEBI:37565"/>
        <dbReference type="ChEBI" id="CHEBI:43474"/>
        <dbReference type="ChEBI" id="CHEBI:57567"/>
        <dbReference type="ChEBI" id="CHEBI:58053"/>
        <dbReference type="ChEBI" id="CHEBI:58189"/>
        <dbReference type="EC" id="6.3.4.4"/>
    </reaction>
</comment>
<keyword evidence="8" id="KW-0963">Cytoplasm</keyword>
<feature type="active site" description="Proton acceptor" evidence="8">
    <location>
        <position position="13"/>
    </location>
</feature>
<comment type="subunit">
    <text evidence="1 8">Homodimer.</text>
</comment>
<dbReference type="Proteomes" id="UP000326912">
    <property type="component" value="Unassembled WGS sequence"/>
</dbReference>
<dbReference type="GO" id="GO:0046040">
    <property type="term" value="P:IMP metabolic process"/>
    <property type="evidence" value="ECO:0007669"/>
    <property type="project" value="TreeGrafter"/>
</dbReference>
<dbReference type="Gene3D" id="3.40.440.10">
    <property type="entry name" value="Adenylosuccinate Synthetase, subunit A, domain 1"/>
    <property type="match status" value="1"/>
</dbReference>
<dbReference type="InterPro" id="IPR042109">
    <property type="entry name" value="Adenylosuccinate_synth_dom1"/>
</dbReference>
<dbReference type="EC" id="6.3.4.4" evidence="8 9"/>
<accession>A0A5J4L2A4</accession>
<feature type="binding site" description="in other chain" evidence="8">
    <location>
        <begin position="13"/>
        <end position="16"/>
    </location>
    <ligand>
        <name>IMP</name>
        <dbReference type="ChEBI" id="CHEBI:58053"/>
        <note>ligand shared between dimeric partners</note>
    </ligand>
</feature>
<dbReference type="GO" id="GO:0005737">
    <property type="term" value="C:cytoplasm"/>
    <property type="evidence" value="ECO:0007669"/>
    <property type="project" value="UniProtKB-SubCell"/>
</dbReference>
<evidence type="ECO:0000256" key="6">
    <source>
        <dbReference type="ARBA" id="ARBA00022842"/>
    </source>
</evidence>
<dbReference type="FunFam" id="3.90.170.10:FF:000001">
    <property type="entry name" value="Adenylosuccinate synthetase"/>
    <property type="match status" value="1"/>
</dbReference>
<dbReference type="GO" id="GO:0044208">
    <property type="term" value="P:'de novo' AMP biosynthetic process"/>
    <property type="evidence" value="ECO:0007669"/>
    <property type="project" value="UniProtKB-UniRule"/>
</dbReference>
<feature type="binding site" evidence="8">
    <location>
        <begin position="40"/>
        <end position="42"/>
    </location>
    <ligand>
        <name>GTP</name>
        <dbReference type="ChEBI" id="CHEBI:37565"/>
    </ligand>
</feature>
<dbReference type="Gene3D" id="3.90.170.10">
    <property type="entry name" value="Adenylosuccinate Synthetase, subunit A, domain 3"/>
    <property type="match status" value="1"/>
</dbReference>
<feature type="binding site" description="in other chain" evidence="8">
    <location>
        <position position="128"/>
    </location>
    <ligand>
        <name>IMP</name>
        <dbReference type="ChEBI" id="CHEBI:58053"/>
        <note>ligand shared between dimeric partners</note>
    </ligand>
</feature>
<comment type="subcellular location">
    <subcellularLocation>
        <location evidence="8">Cytoplasm</location>
    </subcellularLocation>
</comment>
<dbReference type="InterPro" id="IPR027417">
    <property type="entry name" value="P-loop_NTPase"/>
</dbReference>
<dbReference type="NCBIfam" id="NF002223">
    <property type="entry name" value="PRK01117.1"/>
    <property type="match status" value="1"/>
</dbReference>
<dbReference type="SMART" id="SM00788">
    <property type="entry name" value="Adenylsucc_synt"/>
    <property type="match status" value="1"/>
</dbReference>
<evidence type="ECO:0000256" key="4">
    <source>
        <dbReference type="ARBA" id="ARBA00022741"/>
    </source>
</evidence>
<feature type="binding site" evidence="8">
    <location>
        <position position="142"/>
    </location>
    <ligand>
        <name>IMP</name>
        <dbReference type="ChEBI" id="CHEBI:58053"/>
        <note>ligand shared between dimeric partners</note>
    </ligand>
</feature>
<comment type="cofactor">
    <cofactor evidence="8">
        <name>Mg(2+)</name>
        <dbReference type="ChEBI" id="CHEBI:18420"/>
    </cofactor>
    <text evidence="8">Binds 1 Mg(2+) ion per subunit.</text>
</comment>
<evidence type="ECO:0000256" key="9">
    <source>
        <dbReference type="RuleBase" id="RU000520"/>
    </source>
</evidence>
<feature type="binding site" description="in other chain" evidence="8">
    <location>
        <position position="238"/>
    </location>
    <ligand>
        <name>IMP</name>
        <dbReference type="ChEBI" id="CHEBI:58053"/>
        <note>ligand shared between dimeric partners</note>
    </ligand>
</feature>
<dbReference type="PROSITE" id="PS01266">
    <property type="entry name" value="ADENYLOSUCCIN_SYN_1"/>
    <property type="match status" value="1"/>
</dbReference>
<dbReference type="Pfam" id="PF00709">
    <property type="entry name" value="Adenylsucc_synt"/>
    <property type="match status" value="1"/>
</dbReference>
<dbReference type="CDD" id="cd03108">
    <property type="entry name" value="AdSS"/>
    <property type="match status" value="1"/>
</dbReference>
<comment type="pathway">
    <text evidence="8 9">Purine metabolism; AMP biosynthesis via de novo pathway; AMP from IMP: step 1/2.</text>
</comment>
<dbReference type="PANTHER" id="PTHR11846">
    <property type="entry name" value="ADENYLOSUCCINATE SYNTHETASE"/>
    <property type="match status" value="1"/>
</dbReference>
<evidence type="ECO:0000256" key="1">
    <source>
        <dbReference type="ARBA" id="ARBA00011738"/>
    </source>
</evidence>